<dbReference type="AlphaFoldDB" id="A0AAN7GZV9"/>
<proteinExistence type="predicted"/>
<dbReference type="EMBL" id="MU865392">
    <property type="protein sequence ID" value="KAK4224449.1"/>
    <property type="molecule type" value="Genomic_DNA"/>
</dbReference>
<evidence type="ECO:0000313" key="2">
    <source>
        <dbReference type="Proteomes" id="UP001301958"/>
    </source>
</evidence>
<evidence type="ECO:0000313" key="1">
    <source>
        <dbReference type="EMBL" id="KAK4224449.1"/>
    </source>
</evidence>
<dbReference type="Proteomes" id="UP001301958">
    <property type="component" value="Unassembled WGS sequence"/>
</dbReference>
<reference evidence="1" key="1">
    <citation type="journal article" date="2023" name="Mol. Phylogenet. Evol.">
        <title>Genome-scale phylogeny and comparative genomics of the fungal order Sordariales.</title>
        <authorList>
            <person name="Hensen N."/>
            <person name="Bonometti L."/>
            <person name="Westerberg I."/>
            <person name="Brannstrom I.O."/>
            <person name="Guillou S."/>
            <person name="Cros-Aarteil S."/>
            <person name="Calhoun S."/>
            <person name="Haridas S."/>
            <person name="Kuo A."/>
            <person name="Mondo S."/>
            <person name="Pangilinan J."/>
            <person name="Riley R."/>
            <person name="LaButti K."/>
            <person name="Andreopoulos B."/>
            <person name="Lipzen A."/>
            <person name="Chen C."/>
            <person name="Yan M."/>
            <person name="Daum C."/>
            <person name="Ng V."/>
            <person name="Clum A."/>
            <person name="Steindorff A."/>
            <person name="Ohm R.A."/>
            <person name="Martin F."/>
            <person name="Silar P."/>
            <person name="Natvig D.O."/>
            <person name="Lalanne C."/>
            <person name="Gautier V."/>
            <person name="Ament-Velasquez S.L."/>
            <person name="Kruys A."/>
            <person name="Hutchinson M.I."/>
            <person name="Powell A.J."/>
            <person name="Barry K."/>
            <person name="Miller A.N."/>
            <person name="Grigoriev I.V."/>
            <person name="Debuchy R."/>
            <person name="Gladieux P."/>
            <person name="Hiltunen Thoren M."/>
            <person name="Johannesson H."/>
        </authorList>
    </citation>
    <scope>NUCLEOTIDE SEQUENCE</scope>
    <source>
        <strain evidence="1">CBS 990.96</strain>
    </source>
</reference>
<comment type="caution">
    <text evidence="1">The sequence shown here is derived from an EMBL/GenBank/DDBJ whole genome shotgun (WGS) entry which is preliminary data.</text>
</comment>
<reference evidence="1" key="2">
    <citation type="submission" date="2023-05" db="EMBL/GenBank/DDBJ databases">
        <authorList>
            <consortium name="Lawrence Berkeley National Laboratory"/>
            <person name="Steindorff A."/>
            <person name="Hensen N."/>
            <person name="Bonometti L."/>
            <person name="Westerberg I."/>
            <person name="Brannstrom I.O."/>
            <person name="Guillou S."/>
            <person name="Cros-Aarteil S."/>
            <person name="Calhoun S."/>
            <person name="Haridas S."/>
            <person name="Kuo A."/>
            <person name="Mondo S."/>
            <person name="Pangilinan J."/>
            <person name="Riley R."/>
            <person name="Labutti K."/>
            <person name="Andreopoulos B."/>
            <person name="Lipzen A."/>
            <person name="Chen C."/>
            <person name="Yanf M."/>
            <person name="Daum C."/>
            <person name="Ng V."/>
            <person name="Clum A."/>
            <person name="Ohm R."/>
            <person name="Martin F."/>
            <person name="Silar P."/>
            <person name="Natvig D."/>
            <person name="Lalanne C."/>
            <person name="Gautier V."/>
            <person name="Ament-Velasquez S.L."/>
            <person name="Kruys A."/>
            <person name="Hutchinson M.I."/>
            <person name="Powell A.J."/>
            <person name="Barry K."/>
            <person name="Miller A.N."/>
            <person name="Grigoriev I.V."/>
            <person name="Debuchy R."/>
            <person name="Gladieux P."/>
            <person name="Thoren M.H."/>
            <person name="Johannesson H."/>
        </authorList>
    </citation>
    <scope>NUCLEOTIDE SEQUENCE</scope>
    <source>
        <strain evidence="1">CBS 990.96</strain>
    </source>
</reference>
<name>A0AAN7GZV9_9PEZI</name>
<accession>A0AAN7GZV9</accession>
<organism evidence="1 2">
    <name type="scientific">Podospora fimiseda</name>
    <dbReference type="NCBI Taxonomy" id="252190"/>
    <lineage>
        <taxon>Eukaryota</taxon>
        <taxon>Fungi</taxon>
        <taxon>Dikarya</taxon>
        <taxon>Ascomycota</taxon>
        <taxon>Pezizomycotina</taxon>
        <taxon>Sordariomycetes</taxon>
        <taxon>Sordariomycetidae</taxon>
        <taxon>Sordariales</taxon>
        <taxon>Podosporaceae</taxon>
        <taxon>Podospora</taxon>
    </lineage>
</organism>
<sequence>MERDSIREKHRYKGAVDEASYHGRYNALSSHWKDQGVDVKRMMAKMGEEVSDLNEKRREYDFKTRTLEAVCEHQGPRQIAIKTSVLSSLVVYGFMLYFLKKIMTGQ</sequence>
<keyword evidence="2" id="KW-1185">Reference proteome</keyword>
<protein>
    <submittedName>
        <fullName evidence="1">Uncharacterized protein</fullName>
    </submittedName>
</protein>
<gene>
    <name evidence="1" type="ORF">QBC38DRAFT_446443</name>
</gene>